<sequence>MRIKGSQFAVRSSHIDLLDPVDLVELVDPRRYRSTLFDVAAATAQQRQQQHIAACCMWHTSNTRIWGLLLR</sequence>
<proteinExistence type="predicted"/>
<organism evidence="2">
    <name type="scientific">Drosophila sechellia</name>
    <name type="common">Fruit fly</name>
    <dbReference type="NCBI Taxonomy" id="7238"/>
    <lineage>
        <taxon>Eukaryota</taxon>
        <taxon>Metazoa</taxon>
        <taxon>Ecdysozoa</taxon>
        <taxon>Arthropoda</taxon>
        <taxon>Hexapoda</taxon>
        <taxon>Insecta</taxon>
        <taxon>Pterygota</taxon>
        <taxon>Neoptera</taxon>
        <taxon>Endopterygota</taxon>
        <taxon>Diptera</taxon>
        <taxon>Brachycera</taxon>
        <taxon>Muscomorpha</taxon>
        <taxon>Ephydroidea</taxon>
        <taxon>Drosophilidae</taxon>
        <taxon>Drosophila</taxon>
        <taxon>Sophophora</taxon>
    </lineage>
</organism>
<dbReference type="EMBL" id="CH480815">
    <property type="protein sequence ID" value="EDW41025.1"/>
    <property type="molecule type" value="Genomic_DNA"/>
</dbReference>
<gene>
    <name evidence="1" type="primary">Dsec\GM25237</name>
    <name evidence="1" type="ORF">Dsec_GM25237</name>
</gene>
<accession>B4HDT5</accession>
<evidence type="ECO:0000313" key="1">
    <source>
        <dbReference type="EMBL" id="EDW41025.1"/>
    </source>
</evidence>
<reference evidence="1 2" key="1">
    <citation type="journal article" date="2007" name="Nature">
        <title>Evolution of genes and genomes on the Drosophila phylogeny.</title>
        <authorList>
            <consortium name="Drosophila 12 Genomes Consortium"/>
            <person name="Clark A.G."/>
            <person name="Eisen M.B."/>
            <person name="Smith D.R."/>
            <person name="Bergman C.M."/>
            <person name="Oliver B."/>
            <person name="Markow T.A."/>
            <person name="Kaufman T.C."/>
            <person name="Kellis M."/>
            <person name="Gelbart W."/>
            <person name="Iyer V.N."/>
            <person name="Pollard D.A."/>
            <person name="Sackton T.B."/>
            <person name="Larracuente A.M."/>
            <person name="Singh N.D."/>
            <person name="Abad J.P."/>
            <person name="Abt D.N."/>
            <person name="Adryan B."/>
            <person name="Aguade M."/>
            <person name="Akashi H."/>
            <person name="Anderson W.W."/>
            <person name="Aquadro C.F."/>
            <person name="Ardell D.H."/>
            <person name="Arguello R."/>
            <person name="Artieri C.G."/>
            <person name="Barbash D.A."/>
            <person name="Barker D."/>
            <person name="Barsanti P."/>
            <person name="Batterham P."/>
            <person name="Batzoglou S."/>
            <person name="Begun D."/>
            <person name="Bhutkar A."/>
            <person name="Blanco E."/>
            <person name="Bosak S.A."/>
            <person name="Bradley R.K."/>
            <person name="Brand A.D."/>
            <person name="Brent M.R."/>
            <person name="Brooks A.N."/>
            <person name="Brown R.H."/>
            <person name="Butlin R.K."/>
            <person name="Caggese C."/>
            <person name="Calvi B.R."/>
            <person name="Bernardo de Carvalho A."/>
            <person name="Caspi A."/>
            <person name="Castrezana S."/>
            <person name="Celniker S.E."/>
            <person name="Chang J.L."/>
            <person name="Chapple C."/>
            <person name="Chatterji S."/>
            <person name="Chinwalla A."/>
            <person name="Civetta A."/>
            <person name="Clifton S.W."/>
            <person name="Comeron J.M."/>
            <person name="Costello J.C."/>
            <person name="Coyne J.A."/>
            <person name="Daub J."/>
            <person name="David R.G."/>
            <person name="Delcher A.L."/>
            <person name="Delehaunty K."/>
            <person name="Do C.B."/>
            <person name="Ebling H."/>
            <person name="Edwards K."/>
            <person name="Eickbush T."/>
            <person name="Evans J.D."/>
            <person name="Filipski A."/>
            <person name="Findeiss S."/>
            <person name="Freyhult E."/>
            <person name="Fulton L."/>
            <person name="Fulton R."/>
            <person name="Garcia A.C."/>
            <person name="Gardiner A."/>
            <person name="Garfield D.A."/>
            <person name="Garvin B.E."/>
            <person name="Gibson G."/>
            <person name="Gilbert D."/>
            <person name="Gnerre S."/>
            <person name="Godfrey J."/>
            <person name="Good R."/>
            <person name="Gotea V."/>
            <person name="Gravely B."/>
            <person name="Greenberg A.J."/>
            <person name="Griffiths-Jones S."/>
            <person name="Gross S."/>
            <person name="Guigo R."/>
            <person name="Gustafson E.A."/>
            <person name="Haerty W."/>
            <person name="Hahn M.W."/>
            <person name="Halligan D.L."/>
            <person name="Halpern A.L."/>
            <person name="Halter G.M."/>
            <person name="Han M.V."/>
            <person name="Heger A."/>
            <person name="Hillier L."/>
            <person name="Hinrichs A.S."/>
            <person name="Holmes I."/>
            <person name="Hoskins R.A."/>
            <person name="Hubisz M.J."/>
            <person name="Hultmark D."/>
            <person name="Huntley M.A."/>
            <person name="Jaffe D.B."/>
            <person name="Jagadeeshan S."/>
            <person name="Jeck W.R."/>
            <person name="Johnson J."/>
            <person name="Jones C.D."/>
            <person name="Jordan W.C."/>
            <person name="Karpen G.H."/>
            <person name="Kataoka E."/>
            <person name="Keightley P.D."/>
            <person name="Kheradpour P."/>
            <person name="Kirkness E.F."/>
            <person name="Koerich L.B."/>
            <person name="Kristiansen K."/>
            <person name="Kudrna D."/>
            <person name="Kulathinal R.J."/>
            <person name="Kumar S."/>
            <person name="Kwok R."/>
            <person name="Lander E."/>
            <person name="Langley C.H."/>
            <person name="Lapoint R."/>
            <person name="Lazzaro B.P."/>
            <person name="Lee S.J."/>
            <person name="Levesque L."/>
            <person name="Li R."/>
            <person name="Lin C.F."/>
            <person name="Lin M.F."/>
            <person name="Lindblad-Toh K."/>
            <person name="Llopart A."/>
            <person name="Long M."/>
            <person name="Low L."/>
            <person name="Lozovsky E."/>
            <person name="Lu J."/>
            <person name="Luo M."/>
            <person name="Machado C.A."/>
            <person name="Makalowski W."/>
            <person name="Marzo M."/>
            <person name="Matsuda M."/>
            <person name="Matzkin L."/>
            <person name="McAllister B."/>
            <person name="McBride C.S."/>
            <person name="McKernan B."/>
            <person name="McKernan K."/>
            <person name="Mendez-Lago M."/>
            <person name="Minx P."/>
            <person name="Mollenhauer M.U."/>
            <person name="Montooth K."/>
            <person name="Mount S.M."/>
            <person name="Mu X."/>
            <person name="Myers E."/>
            <person name="Negre B."/>
            <person name="Newfeld S."/>
            <person name="Nielsen R."/>
            <person name="Noor M.A."/>
            <person name="O'Grady P."/>
            <person name="Pachter L."/>
            <person name="Papaceit M."/>
            <person name="Parisi M.J."/>
            <person name="Parisi M."/>
            <person name="Parts L."/>
            <person name="Pedersen J.S."/>
            <person name="Pesole G."/>
            <person name="Phillippy A.M."/>
            <person name="Ponting C.P."/>
            <person name="Pop M."/>
            <person name="Porcelli D."/>
            <person name="Powell J.R."/>
            <person name="Prohaska S."/>
            <person name="Pruitt K."/>
            <person name="Puig M."/>
            <person name="Quesneville H."/>
            <person name="Ram K.R."/>
            <person name="Rand D."/>
            <person name="Rasmussen M.D."/>
            <person name="Reed L.K."/>
            <person name="Reenan R."/>
            <person name="Reily A."/>
            <person name="Remington K.A."/>
            <person name="Rieger T.T."/>
            <person name="Ritchie M.G."/>
            <person name="Robin C."/>
            <person name="Rogers Y.H."/>
            <person name="Rohde C."/>
            <person name="Rozas J."/>
            <person name="Rubenfield M.J."/>
            <person name="Ruiz A."/>
            <person name="Russo S."/>
            <person name="Salzberg S.L."/>
            <person name="Sanchez-Gracia A."/>
            <person name="Saranga D.J."/>
            <person name="Sato H."/>
            <person name="Schaeffer S.W."/>
            <person name="Schatz M.C."/>
            <person name="Schlenke T."/>
            <person name="Schwartz R."/>
            <person name="Segarra C."/>
            <person name="Singh R.S."/>
            <person name="Sirot L."/>
            <person name="Sirota M."/>
            <person name="Sisneros N.B."/>
            <person name="Smith C.D."/>
            <person name="Smith T.F."/>
            <person name="Spieth J."/>
            <person name="Stage D.E."/>
            <person name="Stark A."/>
            <person name="Stephan W."/>
            <person name="Strausberg R.L."/>
            <person name="Strempel S."/>
            <person name="Sturgill D."/>
            <person name="Sutton G."/>
            <person name="Sutton G.G."/>
            <person name="Tao W."/>
            <person name="Teichmann S."/>
            <person name="Tobari Y.N."/>
            <person name="Tomimura Y."/>
            <person name="Tsolas J.M."/>
            <person name="Valente V.L."/>
            <person name="Venter E."/>
            <person name="Venter J.C."/>
            <person name="Vicario S."/>
            <person name="Vieira F.G."/>
            <person name="Vilella A.J."/>
            <person name="Villasante A."/>
            <person name="Walenz B."/>
            <person name="Wang J."/>
            <person name="Wasserman M."/>
            <person name="Watts T."/>
            <person name="Wilson D."/>
            <person name="Wilson R.K."/>
            <person name="Wing R.A."/>
            <person name="Wolfner M.F."/>
            <person name="Wong A."/>
            <person name="Wong G.K."/>
            <person name="Wu C.I."/>
            <person name="Wu G."/>
            <person name="Yamamoto D."/>
            <person name="Yang H.P."/>
            <person name="Yang S.P."/>
            <person name="Yorke J.A."/>
            <person name="Yoshida K."/>
            <person name="Zdobnov E."/>
            <person name="Zhang P."/>
            <person name="Zhang Y."/>
            <person name="Zimin A.V."/>
            <person name="Baldwin J."/>
            <person name="Abdouelleil A."/>
            <person name="Abdulkadir J."/>
            <person name="Abebe A."/>
            <person name="Abera B."/>
            <person name="Abreu J."/>
            <person name="Acer S.C."/>
            <person name="Aftuck L."/>
            <person name="Alexander A."/>
            <person name="An P."/>
            <person name="Anderson E."/>
            <person name="Anderson S."/>
            <person name="Arachi H."/>
            <person name="Azer M."/>
            <person name="Bachantsang P."/>
            <person name="Barry A."/>
            <person name="Bayul T."/>
            <person name="Berlin A."/>
            <person name="Bessette D."/>
            <person name="Bloom T."/>
            <person name="Blye J."/>
            <person name="Boguslavskiy L."/>
            <person name="Bonnet C."/>
            <person name="Boukhgalter B."/>
            <person name="Bourzgui I."/>
            <person name="Brown A."/>
            <person name="Cahill P."/>
            <person name="Channer S."/>
            <person name="Cheshatsang Y."/>
            <person name="Chuda L."/>
            <person name="Citroen M."/>
            <person name="Collymore A."/>
            <person name="Cooke P."/>
            <person name="Costello M."/>
            <person name="D'Aco K."/>
            <person name="Daza R."/>
            <person name="De Haan G."/>
            <person name="DeGray S."/>
            <person name="DeMaso C."/>
            <person name="Dhargay N."/>
            <person name="Dooley K."/>
            <person name="Dooley E."/>
            <person name="Doricent M."/>
            <person name="Dorje P."/>
            <person name="Dorjee K."/>
            <person name="Dupes A."/>
            <person name="Elong R."/>
            <person name="Falk J."/>
            <person name="Farina A."/>
            <person name="Faro S."/>
            <person name="Ferguson D."/>
            <person name="Fisher S."/>
            <person name="Foley C.D."/>
            <person name="Franke A."/>
            <person name="Friedrich D."/>
            <person name="Gadbois L."/>
            <person name="Gearin G."/>
            <person name="Gearin C.R."/>
            <person name="Giannoukos G."/>
            <person name="Goode T."/>
            <person name="Graham J."/>
            <person name="Grandbois E."/>
            <person name="Grewal S."/>
            <person name="Gyaltsen K."/>
            <person name="Hafez N."/>
            <person name="Hagos B."/>
            <person name="Hall J."/>
            <person name="Henson C."/>
            <person name="Hollinger A."/>
            <person name="Honan T."/>
            <person name="Huard M.D."/>
            <person name="Hughes L."/>
            <person name="Hurhula B."/>
            <person name="Husby M.E."/>
            <person name="Kamat A."/>
            <person name="Kanga B."/>
            <person name="Kashin S."/>
            <person name="Khazanovich D."/>
            <person name="Kisner P."/>
            <person name="Lance K."/>
            <person name="Lara M."/>
            <person name="Lee W."/>
            <person name="Lennon N."/>
            <person name="Letendre F."/>
            <person name="LeVine R."/>
            <person name="Lipovsky A."/>
            <person name="Liu X."/>
            <person name="Liu J."/>
            <person name="Liu S."/>
            <person name="Lokyitsang T."/>
            <person name="Lokyitsang Y."/>
            <person name="Lubonja R."/>
            <person name="Lui A."/>
            <person name="MacDonald P."/>
            <person name="Magnisalis V."/>
            <person name="Maru K."/>
            <person name="Matthews C."/>
            <person name="McCusker W."/>
            <person name="McDonough S."/>
            <person name="Mehta T."/>
            <person name="Meldrim J."/>
            <person name="Meneus L."/>
            <person name="Mihai O."/>
            <person name="Mihalev A."/>
            <person name="Mihova T."/>
            <person name="Mittelman R."/>
            <person name="Mlenga V."/>
            <person name="Montmayeur A."/>
            <person name="Mulrain L."/>
            <person name="Navidi A."/>
            <person name="Naylor J."/>
            <person name="Negash T."/>
            <person name="Nguyen T."/>
            <person name="Nguyen N."/>
            <person name="Nicol R."/>
            <person name="Norbu C."/>
            <person name="Norbu N."/>
            <person name="Novod N."/>
            <person name="O'Neill B."/>
            <person name="Osman S."/>
            <person name="Markiewicz E."/>
            <person name="Oyono O.L."/>
            <person name="Patti C."/>
            <person name="Phunkhang P."/>
            <person name="Pierre F."/>
            <person name="Priest M."/>
            <person name="Raghuraman S."/>
            <person name="Rege F."/>
            <person name="Reyes R."/>
            <person name="Rise C."/>
            <person name="Rogov P."/>
            <person name="Ross K."/>
            <person name="Ryan E."/>
            <person name="Settipalli S."/>
            <person name="Shea T."/>
            <person name="Sherpa N."/>
            <person name="Shi L."/>
            <person name="Shih D."/>
            <person name="Sparrow T."/>
            <person name="Spaulding J."/>
            <person name="Stalker J."/>
            <person name="Stange-Thomann N."/>
            <person name="Stavropoulos S."/>
            <person name="Stone C."/>
            <person name="Strader C."/>
            <person name="Tesfaye S."/>
            <person name="Thomson T."/>
            <person name="Thoulutsang Y."/>
            <person name="Thoulutsang D."/>
            <person name="Topham K."/>
            <person name="Topping I."/>
            <person name="Tsamla T."/>
            <person name="Vassiliev H."/>
            <person name="Vo A."/>
            <person name="Wangchuk T."/>
            <person name="Wangdi T."/>
            <person name="Weiand M."/>
            <person name="Wilkinson J."/>
            <person name="Wilson A."/>
            <person name="Yadav S."/>
            <person name="Young G."/>
            <person name="Yu Q."/>
            <person name="Zembek L."/>
            <person name="Zhong D."/>
            <person name="Zimmer A."/>
            <person name="Zwirko Z."/>
            <person name="Jaffe D.B."/>
            <person name="Alvarez P."/>
            <person name="Brockman W."/>
            <person name="Butler J."/>
            <person name="Chin C."/>
            <person name="Gnerre S."/>
            <person name="Grabherr M."/>
            <person name="Kleber M."/>
            <person name="Mauceli E."/>
            <person name="MacCallum I."/>
        </authorList>
    </citation>
    <scope>NUCLEOTIDE SEQUENCE [LARGE SCALE GENOMIC DNA]</scope>
    <source>
        <strain evidence="2">Rob3c / Tucson 14021-0248.25</strain>
    </source>
</reference>
<dbReference type="Proteomes" id="UP000001292">
    <property type="component" value="Unassembled WGS sequence"/>
</dbReference>
<name>B4HDT5_DROSE</name>
<dbReference type="AlphaFoldDB" id="B4HDT5"/>
<keyword evidence="2" id="KW-1185">Reference proteome</keyword>
<protein>
    <submittedName>
        <fullName evidence="1">GM25237</fullName>
    </submittedName>
</protein>
<dbReference type="HOGENOM" id="CLU_2742767_0_0_1"/>
<evidence type="ECO:0000313" key="2">
    <source>
        <dbReference type="Proteomes" id="UP000001292"/>
    </source>
</evidence>